<dbReference type="Proteomes" id="UP000290289">
    <property type="component" value="Chromosome 5"/>
</dbReference>
<dbReference type="PROSITE" id="PS00054">
    <property type="entry name" value="RIBOSOMAL_S11"/>
    <property type="match status" value="1"/>
</dbReference>
<feature type="region of interest" description="Disordered" evidence="11">
    <location>
        <begin position="593"/>
        <end position="616"/>
    </location>
</feature>
<organism evidence="13 14">
    <name type="scientific">Malus domestica</name>
    <name type="common">Apple</name>
    <name type="synonym">Pyrus malus</name>
    <dbReference type="NCBI Taxonomy" id="3750"/>
    <lineage>
        <taxon>Eukaryota</taxon>
        <taxon>Viridiplantae</taxon>
        <taxon>Streptophyta</taxon>
        <taxon>Embryophyta</taxon>
        <taxon>Tracheophyta</taxon>
        <taxon>Spermatophyta</taxon>
        <taxon>Magnoliopsida</taxon>
        <taxon>eudicotyledons</taxon>
        <taxon>Gunneridae</taxon>
        <taxon>Pentapetalae</taxon>
        <taxon>rosids</taxon>
        <taxon>fabids</taxon>
        <taxon>Rosales</taxon>
        <taxon>Rosaceae</taxon>
        <taxon>Amygdaloideae</taxon>
        <taxon>Maleae</taxon>
        <taxon>Malus</taxon>
    </lineage>
</organism>
<evidence type="ECO:0000256" key="2">
    <source>
        <dbReference type="ARBA" id="ARBA00005583"/>
    </source>
</evidence>
<feature type="transmembrane region" description="Helical" evidence="12">
    <location>
        <begin position="572"/>
        <end position="590"/>
    </location>
</feature>
<feature type="transmembrane region" description="Helical" evidence="12">
    <location>
        <begin position="402"/>
        <end position="419"/>
    </location>
</feature>
<feature type="transmembrane region" description="Helical" evidence="12">
    <location>
        <begin position="170"/>
        <end position="187"/>
    </location>
</feature>
<dbReference type="Gene3D" id="3.30.420.80">
    <property type="entry name" value="Ribosomal protein S11"/>
    <property type="match status" value="1"/>
</dbReference>
<dbReference type="PROSITE" id="PS01347">
    <property type="entry name" value="MRAY_1"/>
    <property type="match status" value="1"/>
</dbReference>
<dbReference type="HAMAP" id="MF_00038">
    <property type="entry name" value="MraY"/>
    <property type="match status" value="1"/>
</dbReference>
<dbReference type="AlphaFoldDB" id="A0A498JUX9"/>
<keyword evidence="6 10" id="KW-0689">Ribosomal protein</keyword>
<dbReference type="GO" id="GO:0003735">
    <property type="term" value="F:structural constituent of ribosome"/>
    <property type="evidence" value="ECO:0007669"/>
    <property type="project" value="InterPro"/>
</dbReference>
<feature type="transmembrane region" description="Helical" evidence="12">
    <location>
        <begin position="431"/>
        <end position="451"/>
    </location>
</feature>
<dbReference type="InterPro" id="IPR018480">
    <property type="entry name" value="PNAcMuramoyl-5peptid_Trfase_CS"/>
</dbReference>
<dbReference type="InterPro" id="IPR003524">
    <property type="entry name" value="PNAcMuramoyl-5peptid_Trfase"/>
</dbReference>
<dbReference type="PROSITE" id="PS01348">
    <property type="entry name" value="MRAY_2"/>
    <property type="match status" value="1"/>
</dbReference>
<evidence type="ECO:0000256" key="7">
    <source>
        <dbReference type="ARBA" id="ARBA00022989"/>
    </source>
</evidence>
<dbReference type="GO" id="GO:0071555">
    <property type="term" value="P:cell wall organization"/>
    <property type="evidence" value="ECO:0007669"/>
    <property type="project" value="TreeGrafter"/>
</dbReference>
<feature type="transmembrane region" description="Helical" evidence="12">
    <location>
        <begin position="207"/>
        <end position="229"/>
    </location>
</feature>
<evidence type="ECO:0000256" key="8">
    <source>
        <dbReference type="ARBA" id="ARBA00023136"/>
    </source>
</evidence>
<feature type="transmembrane region" description="Helical" evidence="12">
    <location>
        <begin position="250"/>
        <end position="271"/>
    </location>
</feature>
<feature type="transmembrane region" description="Helical" evidence="12">
    <location>
        <begin position="376"/>
        <end position="396"/>
    </location>
</feature>
<comment type="similarity">
    <text evidence="2">Belongs to the glycosyltransferase 4 family. MraY subfamily.</text>
</comment>
<feature type="transmembrane region" description="Helical" evidence="12">
    <location>
        <begin position="506"/>
        <end position="527"/>
    </location>
</feature>
<dbReference type="Pfam" id="PF00411">
    <property type="entry name" value="Ribosomal_S11"/>
    <property type="match status" value="1"/>
</dbReference>
<dbReference type="GO" id="GO:1990904">
    <property type="term" value="C:ribonucleoprotein complex"/>
    <property type="evidence" value="ECO:0007669"/>
    <property type="project" value="UniProtKB-KW"/>
</dbReference>
<dbReference type="GO" id="GO:0005886">
    <property type="term" value="C:plasma membrane"/>
    <property type="evidence" value="ECO:0007669"/>
    <property type="project" value="TreeGrafter"/>
</dbReference>
<evidence type="ECO:0008006" key="15">
    <source>
        <dbReference type="Google" id="ProtNLM"/>
    </source>
</evidence>
<reference evidence="13 14" key="1">
    <citation type="submission" date="2018-10" db="EMBL/GenBank/DDBJ databases">
        <title>A high-quality apple genome assembly.</title>
        <authorList>
            <person name="Hu J."/>
        </authorList>
    </citation>
    <scope>NUCLEOTIDE SEQUENCE [LARGE SCALE GENOMIC DNA]</scope>
    <source>
        <strain evidence="14">cv. HFTH1</strain>
        <tissue evidence="13">Young leaf</tissue>
    </source>
</reference>
<accession>A0A498JUX9</accession>
<keyword evidence="14" id="KW-1185">Reference proteome</keyword>
<protein>
    <recommendedName>
        <fullName evidence="15">Ribosomal protein S11</fullName>
    </recommendedName>
</protein>
<dbReference type="Pfam" id="PF00953">
    <property type="entry name" value="Glycos_transf_4"/>
    <property type="match status" value="1"/>
</dbReference>
<comment type="similarity">
    <text evidence="3 10">Belongs to the universal ribosomal protein uS11 family.</text>
</comment>
<evidence type="ECO:0000256" key="9">
    <source>
        <dbReference type="ARBA" id="ARBA00023274"/>
    </source>
</evidence>
<dbReference type="NCBIfam" id="NF007176">
    <property type="entry name" value="PRK09607.1"/>
    <property type="match status" value="1"/>
</dbReference>
<comment type="caution">
    <text evidence="13">The sequence shown here is derived from an EMBL/GenBank/DDBJ whole genome shotgun (WGS) entry which is preliminary data.</text>
</comment>
<name>A0A498JUX9_MALDO</name>
<dbReference type="FunFam" id="3.30.420.80:FF:000002">
    <property type="entry name" value="40S ribosomal protein S14"/>
    <property type="match status" value="1"/>
</dbReference>
<dbReference type="InterPro" id="IPR000715">
    <property type="entry name" value="Glycosyl_transferase_4"/>
</dbReference>
<dbReference type="GO" id="GO:0008963">
    <property type="term" value="F:phospho-N-acetylmuramoyl-pentapeptide-transferase activity"/>
    <property type="evidence" value="ECO:0007669"/>
    <property type="project" value="InterPro"/>
</dbReference>
<keyword evidence="9 10" id="KW-0687">Ribonucleoprotein</keyword>
<evidence type="ECO:0000256" key="12">
    <source>
        <dbReference type="SAM" id="Phobius"/>
    </source>
</evidence>
<keyword evidence="4" id="KW-0808">Transferase</keyword>
<evidence type="ECO:0000256" key="3">
    <source>
        <dbReference type="ARBA" id="ARBA00006194"/>
    </source>
</evidence>
<dbReference type="GO" id="GO:0044038">
    <property type="term" value="P:cell wall macromolecule biosynthetic process"/>
    <property type="evidence" value="ECO:0007669"/>
    <property type="project" value="TreeGrafter"/>
</dbReference>
<feature type="transmembrane region" description="Helical" evidence="12">
    <location>
        <begin position="339"/>
        <end position="364"/>
    </location>
</feature>
<evidence type="ECO:0000256" key="1">
    <source>
        <dbReference type="ARBA" id="ARBA00004141"/>
    </source>
</evidence>
<proteinExistence type="inferred from homology"/>
<evidence type="ECO:0000313" key="13">
    <source>
        <dbReference type="EMBL" id="RXH98975.1"/>
    </source>
</evidence>
<evidence type="ECO:0000256" key="10">
    <source>
        <dbReference type="RuleBase" id="RU003629"/>
    </source>
</evidence>
<evidence type="ECO:0000256" key="11">
    <source>
        <dbReference type="SAM" id="MobiDB-lite"/>
    </source>
</evidence>
<dbReference type="PANTHER" id="PTHR22926">
    <property type="entry name" value="PHOSPHO-N-ACETYLMURAMOYL-PENTAPEPTIDE-TRANSFERASE"/>
    <property type="match status" value="1"/>
</dbReference>
<comment type="subcellular location">
    <subcellularLocation>
        <location evidence="1">Membrane</location>
        <topology evidence="1">Multi-pass membrane protein</topology>
    </subcellularLocation>
</comment>
<dbReference type="STRING" id="3750.A0A498JUX9"/>
<dbReference type="InterPro" id="IPR018102">
    <property type="entry name" value="Ribosomal_uS11_CS"/>
</dbReference>
<dbReference type="EMBL" id="RDQH01000331">
    <property type="protein sequence ID" value="RXH98975.1"/>
    <property type="molecule type" value="Genomic_DNA"/>
</dbReference>
<sequence>MTSSSSCSLTLLRHLSPLQLSRSRHCSPSLCTAILRRSVSAFSFGSSGVRYDLQLIRRRNGRQFRYNSVDFGSFDSEAADIAPLDDWGGGHEDSTGYIMYSSGEDSDGEFVVTPVADIDLPAITVSTDDAMTVTAHRLAMLGRQRRKHRQVCHLINYSLFIDLKKVRHGVLLNMGLILFLVVLLLYVDSCAWRIVRLPLAPFHLTCPFFVSAVLASCAGYVCVPLLYVLKIRQIIRKEGPARHSLKKRTPTMGGLFFIPIGVIVAKFIAGFSSVEVSGAAAATLAFAAIGLLDDILSLVKRHNTGLSAWTKIILEVAVGTWFSYWLHTANISSPYGMKLLVPLPALGLVFLGKCYLMLASFCFVSMGNGVNLTDGLDGLAGGSAALAFAGMSIAVLPICSDLAIFGASMAGACVGFLLHNRYKASVFMGDTGSLALGGGLAAMACCTGMFFPLFISSGVFVMEASSVILQVLYFKTTKRLHGAGRRLFRMAPFHHHLELCGLKEPVIVAGAYVISSTLALCAGYLGLLDSPVLDFQLYRKLRNTNVDIEHFDLNRLFCKSCIIVQILLKAEIVYAFASALSIFGCFGFSSRPKQPADSSKPYPPNSPRFAAMSKKKVREPKEDNVTLGPILKDGEHAFGVAHIYASFNDTFIHVTDLSGRETLVRITGGMKVKADRDESSPYAAMLAAQDVAQRCKELGITALHIKLRATGGNKTKTPGPGAQSALRALARSGMRIGRIEDVTPIPTDSTRRKGGRRGRRLVIPKVLILGQSHTSVSQTVNSPVN</sequence>
<keyword evidence="8 12" id="KW-0472">Membrane</keyword>
<dbReference type="GO" id="GO:0006412">
    <property type="term" value="P:translation"/>
    <property type="evidence" value="ECO:0007669"/>
    <property type="project" value="InterPro"/>
</dbReference>
<dbReference type="HAMAP" id="MF_01310">
    <property type="entry name" value="Ribosomal_uS11"/>
    <property type="match status" value="1"/>
</dbReference>
<feature type="transmembrane region" description="Helical" evidence="12">
    <location>
        <begin position="277"/>
        <end position="296"/>
    </location>
</feature>
<dbReference type="NCBIfam" id="TIGR00445">
    <property type="entry name" value="mraY"/>
    <property type="match status" value="1"/>
</dbReference>
<keyword evidence="7 12" id="KW-1133">Transmembrane helix</keyword>
<dbReference type="InterPro" id="IPR001971">
    <property type="entry name" value="Ribosomal_uS11"/>
</dbReference>
<dbReference type="SUPFAM" id="SSF53137">
    <property type="entry name" value="Translational machinery components"/>
    <property type="match status" value="1"/>
</dbReference>
<dbReference type="GO" id="GO:0005840">
    <property type="term" value="C:ribosome"/>
    <property type="evidence" value="ECO:0007669"/>
    <property type="project" value="UniProtKB-KW"/>
</dbReference>
<keyword evidence="5 12" id="KW-0812">Transmembrane</keyword>
<feature type="transmembrane region" description="Helical" evidence="12">
    <location>
        <begin position="308"/>
        <end position="327"/>
    </location>
</feature>
<evidence type="ECO:0000256" key="6">
    <source>
        <dbReference type="ARBA" id="ARBA00022980"/>
    </source>
</evidence>
<dbReference type="PANTHER" id="PTHR22926:SF5">
    <property type="entry name" value="PHOSPHO-N-ACETYLMURAMOYL-PENTAPEPTIDE-TRANSFERASE HOMOLOG"/>
    <property type="match status" value="1"/>
</dbReference>
<gene>
    <name evidence="13" type="ORF">DVH24_011300</name>
</gene>
<dbReference type="InterPro" id="IPR036967">
    <property type="entry name" value="Ribosomal_uS11_sf"/>
</dbReference>
<evidence type="ECO:0000256" key="4">
    <source>
        <dbReference type="ARBA" id="ARBA00022679"/>
    </source>
</evidence>
<dbReference type="CDD" id="cd06852">
    <property type="entry name" value="GT_MraY"/>
    <property type="match status" value="1"/>
</dbReference>
<evidence type="ECO:0000313" key="14">
    <source>
        <dbReference type="Proteomes" id="UP000290289"/>
    </source>
</evidence>
<evidence type="ECO:0000256" key="5">
    <source>
        <dbReference type="ARBA" id="ARBA00022692"/>
    </source>
</evidence>